<dbReference type="Gene3D" id="3.40.50.1000">
    <property type="entry name" value="HAD superfamily/HAD-like"/>
    <property type="match status" value="1"/>
</dbReference>
<protein>
    <submittedName>
        <fullName evidence="1">Uncharacterized protein</fullName>
    </submittedName>
</protein>
<keyword evidence="2" id="KW-1185">Reference proteome</keyword>
<accession>A0ABU9KAS7</accession>
<dbReference type="Gene3D" id="1.10.150.240">
    <property type="entry name" value="Putative phosphatase, domain 2"/>
    <property type="match status" value="1"/>
</dbReference>
<dbReference type="InterPro" id="IPR023214">
    <property type="entry name" value="HAD_sf"/>
</dbReference>
<comment type="caution">
    <text evidence="1">The sequence shown here is derived from an EMBL/GenBank/DDBJ whole genome shotgun (WGS) entry which is preliminary data.</text>
</comment>
<dbReference type="RefSeq" id="WP_341984295.1">
    <property type="nucleotide sequence ID" value="NZ_JBBYAF010000024.1"/>
</dbReference>
<organism evidence="1 2">
    <name type="scientific">Rossellomorea oryzaecorticis</name>
    <dbReference type="NCBI Taxonomy" id="1396505"/>
    <lineage>
        <taxon>Bacteria</taxon>
        <taxon>Bacillati</taxon>
        <taxon>Bacillota</taxon>
        <taxon>Bacilli</taxon>
        <taxon>Bacillales</taxon>
        <taxon>Bacillaceae</taxon>
        <taxon>Rossellomorea</taxon>
    </lineage>
</organism>
<dbReference type="SUPFAM" id="SSF56784">
    <property type="entry name" value="HAD-like"/>
    <property type="match status" value="1"/>
</dbReference>
<sequence length="96" mass="11416">MQKHTLLLFDLDETLLEGGWFKEGIIKTLQSHPSTRDIDAELFLEKKLRVPKSLVTQFKNRELTPHQFRRARWKHAFSCFNLDPDMTTIDEINELF</sequence>
<proteinExistence type="predicted"/>
<evidence type="ECO:0000313" key="2">
    <source>
        <dbReference type="Proteomes" id="UP001389717"/>
    </source>
</evidence>
<dbReference type="InterPro" id="IPR036412">
    <property type="entry name" value="HAD-like_sf"/>
</dbReference>
<evidence type="ECO:0000313" key="1">
    <source>
        <dbReference type="EMBL" id="MEL3973210.1"/>
    </source>
</evidence>
<dbReference type="EMBL" id="JBBYAF010000024">
    <property type="protein sequence ID" value="MEL3973210.1"/>
    <property type="molecule type" value="Genomic_DNA"/>
</dbReference>
<name>A0ABU9KAS7_9BACI</name>
<dbReference type="Proteomes" id="UP001389717">
    <property type="component" value="Unassembled WGS sequence"/>
</dbReference>
<dbReference type="InterPro" id="IPR023198">
    <property type="entry name" value="PGP-like_dom2"/>
</dbReference>
<gene>
    <name evidence="1" type="ORF">AAEO50_13060</name>
</gene>
<reference evidence="1 2" key="1">
    <citation type="submission" date="2024-04" db="EMBL/GenBank/DDBJ databases">
        <title>Bacillus oryzaecorticis sp. nov., a moderately halophilic bacterium isolated from rice husks.</title>
        <authorList>
            <person name="Zhu H.-S."/>
        </authorList>
    </citation>
    <scope>NUCLEOTIDE SEQUENCE [LARGE SCALE GENOMIC DNA]</scope>
    <source>
        <strain evidence="1 2">ZC255</strain>
    </source>
</reference>